<dbReference type="Proteomes" id="UP000499080">
    <property type="component" value="Unassembled WGS sequence"/>
</dbReference>
<proteinExistence type="predicted"/>
<sequence length="101" mass="11221">MAMSDVLIGLLEVYPEKDGVPRVARIRTSQGEKIRPFQRLYPLEMSAKTDVGVLKSASGKTHLPVENITNSPGKKTVNSEVKHHLKSKSGRTIRIPCRLDL</sequence>
<dbReference type="OrthoDB" id="6424002at2759"/>
<accession>A0A4Y2ISC7</accession>
<evidence type="ECO:0008006" key="4">
    <source>
        <dbReference type="Google" id="ProtNLM"/>
    </source>
</evidence>
<protein>
    <recommendedName>
        <fullName evidence="4">DUF5641 domain-containing protein</fullName>
    </recommendedName>
</protein>
<evidence type="ECO:0000256" key="1">
    <source>
        <dbReference type="SAM" id="MobiDB-lite"/>
    </source>
</evidence>
<reference evidence="2 3" key="1">
    <citation type="journal article" date="2019" name="Sci. Rep.">
        <title>Orb-weaving spider Araneus ventricosus genome elucidates the spidroin gene catalogue.</title>
        <authorList>
            <person name="Kono N."/>
            <person name="Nakamura H."/>
            <person name="Ohtoshi R."/>
            <person name="Moran D.A.P."/>
            <person name="Shinohara A."/>
            <person name="Yoshida Y."/>
            <person name="Fujiwara M."/>
            <person name="Mori M."/>
            <person name="Tomita M."/>
            <person name="Arakawa K."/>
        </authorList>
    </citation>
    <scope>NUCLEOTIDE SEQUENCE [LARGE SCALE GENOMIC DNA]</scope>
</reference>
<keyword evidence="3" id="KW-1185">Reference proteome</keyword>
<evidence type="ECO:0000313" key="2">
    <source>
        <dbReference type="EMBL" id="GBM79836.1"/>
    </source>
</evidence>
<feature type="compositionally biased region" description="Polar residues" evidence="1">
    <location>
        <begin position="67"/>
        <end position="79"/>
    </location>
</feature>
<feature type="region of interest" description="Disordered" evidence="1">
    <location>
        <begin position="63"/>
        <end position="87"/>
    </location>
</feature>
<dbReference type="AlphaFoldDB" id="A0A4Y2ISC7"/>
<comment type="caution">
    <text evidence="2">The sequence shown here is derived from an EMBL/GenBank/DDBJ whole genome shotgun (WGS) entry which is preliminary data.</text>
</comment>
<evidence type="ECO:0000313" key="3">
    <source>
        <dbReference type="Proteomes" id="UP000499080"/>
    </source>
</evidence>
<gene>
    <name evidence="2" type="ORF">AVEN_127151_1</name>
</gene>
<organism evidence="2 3">
    <name type="scientific">Araneus ventricosus</name>
    <name type="common">Orbweaver spider</name>
    <name type="synonym">Epeira ventricosa</name>
    <dbReference type="NCBI Taxonomy" id="182803"/>
    <lineage>
        <taxon>Eukaryota</taxon>
        <taxon>Metazoa</taxon>
        <taxon>Ecdysozoa</taxon>
        <taxon>Arthropoda</taxon>
        <taxon>Chelicerata</taxon>
        <taxon>Arachnida</taxon>
        <taxon>Araneae</taxon>
        <taxon>Araneomorphae</taxon>
        <taxon>Entelegynae</taxon>
        <taxon>Araneoidea</taxon>
        <taxon>Araneidae</taxon>
        <taxon>Araneus</taxon>
    </lineage>
</organism>
<dbReference type="EMBL" id="BGPR01002844">
    <property type="protein sequence ID" value="GBM79836.1"/>
    <property type="molecule type" value="Genomic_DNA"/>
</dbReference>
<name>A0A4Y2ISC7_ARAVE</name>